<dbReference type="InterPro" id="IPR000504">
    <property type="entry name" value="RRM_dom"/>
</dbReference>
<dbReference type="InterPro" id="IPR035979">
    <property type="entry name" value="RBD_domain_sf"/>
</dbReference>
<evidence type="ECO:0000256" key="2">
    <source>
        <dbReference type="PROSITE-ProRule" id="PRU00176"/>
    </source>
</evidence>
<evidence type="ECO:0000259" key="3">
    <source>
        <dbReference type="PROSITE" id="PS50102"/>
    </source>
</evidence>
<evidence type="ECO:0000313" key="5">
    <source>
        <dbReference type="Proteomes" id="UP001162164"/>
    </source>
</evidence>
<sequence>MLAYNTECIKYQKVMYSPLKKEGFVPESGSEIFVRNVPVLDSENDLFRFFKTAGEIFQIRLMMHEDGKHNRGFAYVTFMDPKGAQEAVEKLCDISYKNNHYLTIEHSLNNVRIFIGGIETTRTKDEIWQQLYKNGVKNIVDVIMYRSYTDRAENRGFVFVEFKTHEEAAYFRAKFAKSLMLWGSPVIVDWSVPIPPWIML</sequence>
<protein>
    <recommendedName>
        <fullName evidence="3">RRM domain-containing protein</fullName>
    </recommendedName>
</protein>
<feature type="domain" description="RRM" evidence="3">
    <location>
        <begin position="111"/>
        <end position="193"/>
    </location>
</feature>
<dbReference type="SUPFAM" id="SSF54928">
    <property type="entry name" value="RNA-binding domain, RBD"/>
    <property type="match status" value="2"/>
</dbReference>
<name>A0ABQ9JSC5_9CUCU</name>
<reference evidence="4" key="1">
    <citation type="journal article" date="2023" name="Insect Mol. Biol.">
        <title>Genome sequencing provides insights into the evolution of gene families encoding plant cell wall-degrading enzymes in longhorned beetles.</title>
        <authorList>
            <person name="Shin N.R."/>
            <person name="Okamura Y."/>
            <person name="Kirsch R."/>
            <person name="Pauchet Y."/>
        </authorList>
    </citation>
    <scope>NUCLEOTIDE SEQUENCE</scope>
    <source>
        <strain evidence="4">MMC_N1</strain>
    </source>
</reference>
<evidence type="ECO:0000256" key="1">
    <source>
        <dbReference type="ARBA" id="ARBA00022884"/>
    </source>
</evidence>
<keyword evidence="5" id="KW-1185">Reference proteome</keyword>
<comment type="caution">
    <text evidence="4">The sequence shown here is derived from an EMBL/GenBank/DDBJ whole genome shotgun (WGS) entry which is preliminary data.</text>
</comment>
<dbReference type="PROSITE" id="PS50102">
    <property type="entry name" value="RRM"/>
    <property type="match status" value="2"/>
</dbReference>
<dbReference type="Proteomes" id="UP001162164">
    <property type="component" value="Unassembled WGS sequence"/>
</dbReference>
<dbReference type="Pfam" id="PF00076">
    <property type="entry name" value="RRM_1"/>
    <property type="match status" value="2"/>
</dbReference>
<dbReference type="PANTHER" id="PTHR21245">
    <property type="entry name" value="HETEROGENEOUS NUCLEAR RIBONUCLEOPROTEIN"/>
    <property type="match status" value="1"/>
</dbReference>
<dbReference type="SMART" id="SM00360">
    <property type="entry name" value="RRM"/>
    <property type="match status" value="2"/>
</dbReference>
<dbReference type="Gene3D" id="3.30.70.330">
    <property type="match status" value="2"/>
</dbReference>
<proteinExistence type="predicted"/>
<organism evidence="4 5">
    <name type="scientific">Molorchus minor</name>
    <dbReference type="NCBI Taxonomy" id="1323400"/>
    <lineage>
        <taxon>Eukaryota</taxon>
        <taxon>Metazoa</taxon>
        <taxon>Ecdysozoa</taxon>
        <taxon>Arthropoda</taxon>
        <taxon>Hexapoda</taxon>
        <taxon>Insecta</taxon>
        <taxon>Pterygota</taxon>
        <taxon>Neoptera</taxon>
        <taxon>Endopterygota</taxon>
        <taxon>Coleoptera</taxon>
        <taxon>Polyphaga</taxon>
        <taxon>Cucujiformia</taxon>
        <taxon>Chrysomeloidea</taxon>
        <taxon>Cerambycidae</taxon>
        <taxon>Lamiinae</taxon>
        <taxon>Monochamini</taxon>
        <taxon>Molorchus</taxon>
    </lineage>
</organism>
<keyword evidence="1 2" id="KW-0694">RNA-binding</keyword>
<gene>
    <name evidence="4" type="ORF">NQ317_014830</name>
</gene>
<dbReference type="InterPro" id="IPR012677">
    <property type="entry name" value="Nucleotide-bd_a/b_plait_sf"/>
</dbReference>
<accession>A0ABQ9JSC5</accession>
<dbReference type="EMBL" id="JAPWTJ010000198">
    <property type="protein sequence ID" value="KAJ8981186.1"/>
    <property type="molecule type" value="Genomic_DNA"/>
</dbReference>
<evidence type="ECO:0000313" key="4">
    <source>
        <dbReference type="EMBL" id="KAJ8981186.1"/>
    </source>
</evidence>
<feature type="domain" description="RRM" evidence="3">
    <location>
        <begin position="30"/>
        <end position="109"/>
    </location>
</feature>